<protein>
    <recommendedName>
        <fullName evidence="1">UTP--glucose-1-phosphate uridylyltransferase</fullName>
        <ecNumber evidence="1">2.7.7.9</ecNumber>
    </recommendedName>
</protein>
<evidence type="ECO:0000256" key="4">
    <source>
        <dbReference type="ARBA" id="ARBA00048128"/>
    </source>
</evidence>
<comment type="caution">
    <text evidence="5">The sequence shown here is derived from an EMBL/GenBank/DDBJ whole genome shotgun (WGS) entry which is preliminary data.</text>
</comment>
<evidence type="ECO:0000313" key="5">
    <source>
        <dbReference type="EMBL" id="MCD7454455.1"/>
    </source>
</evidence>
<reference evidence="5 6" key="1">
    <citation type="journal article" date="2021" name="BMC Genomics">
        <title>Datura genome reveals duplications of psychoactive alkaloid biosynthetic genes and high mutation rate following tissue culture.</title>
        <authorList>
            <person name="Rajewski A."/>
            <person name="Carter-House D."/>
            <person name="Stajich J."/>
            <person name="Litt A."/>
        </authorList>
    </citation>
    <scope>NUCLEOTIDE SEQUENCE [LARGE SCALE GENOMIC DNA]</scope>
    <source>
        <strain evidence="5">AR-01</strain>
    </source>
</reference>
<dbReference type="EC" id="2.7.7.9" evidence="1"/>
<dbReference type="GO" id="GO:0016779">
    <property type="term" value="F:nucleotidyltransferase activity"/>
    <property type="evidence" value="ECO:0007669"/>
    <property type="project" value="UniProtKB-KW"/>
</dbReference>
<evidence type="ECO:0000256" key="2">
    <source>
        <dbReference type="ARBA" id="ARBA00022679"/>
    </source>
</evidence>
<proteinExistence type="predicted"/>
<keyword evidence="2" id="KW-0808">Transferase</keyword>
<dbReference type="Proteomes" id="UP000823775">
    <property type="component" value="Unassembled WGS sequence"/>
</dbReference>
<gene>
    <name evidence="5" type="primary">UGP1_3</name>
    <name evidence="5" type="ORF">HAX54_024894</name>
</gene>
<keyword evidence="3 5" id="KW-0548">Nucleotidyltransferase</keyword>
<evidence type="ECO:0000256" key="1">
    <source>
        <dbReference type="ARBA" id="ARBA00012415"/>
    </source>
</evidence>
<dbReference type="InterPro" id="IPR002618">
    <property type="entry name" value="UDPGP_fam"/>
</dbReference>
<dbReference type="Pfam" id="PF01704">
    <property type="entry name" value="UDPGP"/>
    <property type="match status" value="1"/>
</dbReference>
<name>A0ABS8S5P9_DATST</name>
<sequence length="101" mass="11408">MITDKIHPLLINVLEYVKLHCNFNSLILHLDWDGYVIRNPARANPSNPSIELGPEFKKVASFLSRFKSIPSIIELDSLKVASVMKVTVNAKSGVKKFQMEL</sequence>
<dbReference type="EMBL" id="JACEIK010000302">
    <property type="protein sequence ID" value="MCD7454455.1"/>
    <property type="molecule type" value="Genomic_DNA"/>
</dbReference>
<organism evidence="5 6">
    <name type="scientific">Datura stramonium</name>
    <name type="common">Jimsonweed</name>
    <name type="synonym">Common thornapple</name>
    <dbReference type="NCBI Taxonomy" id="4076"/>
    <lineage>
        <taxon>Eukaryota</taxon>
        <taxon>Viridiplantae</taxon>
        <taxon>Streptophyta</taxon>
        <taxon>Embryophyta</taxon>
        <taxon>Tracheophyta</taxon>
        <taxon>Spermatophyta</taxon>
        <taxon>Magnoliopsida</taxon>
        <taxon>eudicotyledons</taxon>
        <taxon>Gunneridae</taxon>
        <taxon>Pentapetalae</taxon>
        <taxon>asterids</taxon>
        <taxon>lamiids</taxon>
        <taxon>Solanales</taxon>
        <taxon>Solanaceae</taxon>
        <taxon>Solanoideae</taxon>
        <taxon>Datureae</taxon>
        <taxon>Datura</taxon>
    </lineage>
</organism>
<dbReference type="InterPro" id="IPR016267">
    <property type="entry name" value="UDPGP_trans"/>
</dbReference>
<dbReference type="SUPFAM" id="SSF51161">
    <property type="entry name" value="Trimeric LpxA-like enzymes"/>
    <property type="match status" value="1"/>
</dbReference>
<keyword evidence="6" id="KW-1185">Reference proteome</keyword>
<dbReference type="InterPro" id="IPR011004">
    <property type="entry name" value="Trimer_LpxA-like_sf"/>
</dbReference>
<comment type="catalytic activity">
    <reaction evidence="4">
        <text>alpha-D-glucose 1-phosphate + UTP + H(+) = UDP-alpha-D-glucose + diphosphate</text>
        <dbReference type="Rhea" id="RHEA:19889"/>
        <dbReference type="ChEBI" id="CHEBI:15378"/>
        <dbReference type="ChEBI" id="CHEBI:33019"/>
        <dbReference type="ChEBI" id="CHEBI:46398"/>
        <dbReference type="ChEBI" id="CHEBI:58601"/>
        <dbReference type="ChEBI" id="CHEBI:58885"/>
        <dbReference type="EC" id="2.7.7.9"/>
    </reaction>
</comment>
<evidence type="ECO:0000256" key="3">
    <source>
        <dbReference type="ARBA" id="ARBA00022695"/>
    </source>
</evidence>
<dbReference type="Gene3D" id="2.160.10.10">
    <property type="entry name" value="Hexapeptide repeat proteins"/>
    <property type="match status" value="1"/>
</dbReference>
<accession>A0ABS8S5P9</accession>
<evidence type="ECO:0000313" key="6">
    <source>
        <dbReference type="Proteomes" id="UP000823775"/>
    </source>
</evidence>
<dbReference type="PANTHER" id="PTHR43511">
    <property type="match status" value="1"/>
</dbReference>